<dbReference type="Pfam" id="PF11903">
    <property type="entry name" value="ParD_like"/>
    <property type="match status" value="1"/>
</dbReference>
<sequence>MVDLFFDMNIYFVYESYIYRSIMGIVNIDDDLHDQIRKATAVSCRSINAQAAFWIKIGVLAETNPTLSFNEIIARELQEAGVVTPSVRVTAT</sequence>
<protein>
    <recommendedName>
        <fullName evidence="3">ParD-like family protein</fullName>
    </recommendedName>
</protein>
<dbReference type="InterPro" id="IPR021831">
    <property type="entry name" value="ParD-like"/>
</dbReference>
<comment type="caution">
    <text evidence="1">The sequence shown here is derived from an EMBL/GenBank/DDBJ whole genome shotgun (WGS) entry which is preliminary data.</text>
</comment>
<dbReference type="EMBL" id="AEEC02000005">
    <property type="protein sequence ID" value="EOA05791.1"/>
    <property type="molecule type" value="Genomic_DNA"/>
</dbReference>
<gene>
    <name evidence="1" type="ORF">HFRIS_005013</name>
</gene>
<proteinExistence type="predicted"/>
<reference evidence="1 2" key="1">
    <citation type="journal article" date="2013" name="Front. Microbiol.">
        <title>The genome of the endophytic bacterium H. frisingense GSF30(T) identifies diverse strategies in the Herbaspirillum genus to interact with plants.</title>
        <authorList>
            <person name="Straub D."/>
            <person name="Rothballer M."/>
            <person name="Hartmann A."/>
            <person name="Ludewig U."/>
        </authorList>
    </citation>
    <scope>NUCLEOTIDE SEQUENCE [LARGE SCALE GENOMIC DNA]</scope>
    <source>
        <strain evidence="1 2">GSF30</strain>
    </source>
</reference>
<accession>A0AAI9IGR2</accession>
<evidence type="ECO:0000313" key="1">
    <source>
        <dbReference type="EMBL" id="EOA05791.1"/>
    </source>
</evidence>
<name>A0AAI9IGR2_9BURK</name>
<organism evidence="1 2">
    <name type="scientific">Herbaspirillum frisingense GSF30</name>
    <dbReference type="NCBI Taxonomy" id="864073"/>
    <lineage>
        <taxon>Bacteria</taxon>
        <taxon>Pseudomonadati</taxon>
        <taxon>Pseudomonadota</taxon>
        <taxon>Betaproteobacteria</taxon>
        <taxon>Burkholderiales</taxon>
        <taxon>Oxalobacteraceae</taxon>
        <taxon>Herbaspirillum</taxon>
    </lineage>
</organism>
<evidence type="ECO:0000313" key="2">
    <source>
        <dbReference type="Proteomes" id="UP000006772"/>
    </source>
</evidence>
<dbReference type="AlphaFoldDB" id="A0AAI9IGR2"/>
<dbReference type="Proteomes" id="UP000006772">
    <property type="component" value="Unassembled WGS sequence"/>
</dbReference>
<evidence type="ECO:0008006" key="3">
    <source>
        <dbReference type="Google" id="ProtNLM"/>
    </source>
</evidence>